<keyword evidence="8 12" id="KW-0067">ATP-binding</keyword>
<keyword evidence="9" id="KW-1278">Translocase</keyword>
<dbReference type="FunFam" id="3.40.50.300:FF:000126">
    <property type="entry name" value="Galactose/methyl galactoside import ATP-binding protein MglA"/>
    <property type="match status" value="1"/>
</dbReference>
<dbReference type="STRING" id="1484.SA87_01800"/>
<reference evidence="13 15" key="2">
    <citation type="submission" date="2017-08" db="EMBL/GenBank/DDBJ databases">
        <title>Burning lignite coal seam in the remote Altai Mountains harbors a hydrogen-driven thermophilic microbial community.</title>
        <authorList>
            <person name="Kadnikov V.V."/>
            <person name="Mardanov A.V."/>
            <person name="Ivasenko D."/>
            <person name="Beletsky A.V."/>
            <person name="Karnachuk O.V."/>
            <person name="Ravin N.V."/>
        </authorList>
    </citation>
    <scope>NUCLEOTIDE SEQUENCE [LARGE SCALE GENOMIC DNA]</scope>
    <source>
        <strain evidence="13">AL33</strain>
    </source>
</reference>
<dbReference type="AlphaFoldDB" id="A0A132N8G1"/>
<dbReference type="PANTHER" id="PTHR43790">
    <property type="entry name" value="CARBOHYDRATE TRANSPORT ATP-BINDING PROTEIN MG119-RELATED"/>
    <property type="match status" value="1"/>
</dbReference>
<evidence type="ECO:0000256" key="6">
    <source>
        <dbReference type="ARBA" id="ARBA00022737"/>
    </source>
</evidence>
<dbReference type="InterPro" id="IPR027417">
    <property type="entry name" value="P-loop_NTPase"/>
</dbReference>
<dbReference type="InterPro" id="IPR003593">
    <property type="entry name" value="AAA+_ATPase"/>
</dbReference>
<dbReference type="CDD" id="cd03215">
    <property type="entry name" value="ABC_Carb_Monos_II"/>
    <property type="match status" value="1"/>
</dbReference>
<dbReference type="CDD" id="cd03216">
    <property type="entry name" value="ABC_Carb_Monos_I"/>
    <property type="match status" value="1"/>
</dbReference>
<dbReference type="InterPro" id="IPR017871">
    <property type="entry name" value="ABC_transporter-like_CS"/>
</dbReference>
<dbReference type="Proteomes" id="UP000244180">
    <property type="component" value="Unassembled WGS sequence"/>
</dbReference>
<feature type="domain" description="ABC transporter" evidence="11">
    <location>
        <begin position="246"/>
        <end position="497"/>
    </location>
</feature>
<evidence type="ECO:0000259" key="11">
    <source>
        <dbReference type="PROSITE" id="PS50893"/>
    </source>
</evidence>
<keyword evidence="10" id="KW-0472">Membrane</keyword>
<keyword evidence="4" id="KW-1003">Cell membrane</keyword>
<proteinExistence type="predicted"/>
<name>A0A132N8G1_HYDSH</name>
<dbReference type="SUPFAM" id="SSF52540">
    <property type="entry name" value="P-loop containing nucleoside triphosphate hydrolases"/>
    <property type="match status" value="2"/>
</dbReference>
<evidence type="ECO:0000256" key="1">
    <source>
        <dbReference type="ARBA" id="ARBA00004202"/>
    </source>
</evidence>
<keyword evidence="5" id="KW-0762">Sugar transport</keyword>
<feature type="domain" description="ABC transporter" evidence="11">
    <location>
        <begin position="6"/>
        <end position="243"/>
    </location>
</feature>
<dbReference type="Proteomes" id="UP000243024">
    <property type="component" value="Unassembled WGS sequence"/>
</dbReference>
<dbReference type="PROSITE" id="PS00211">
    <property type="entry name" value="ABC_TRANSPORTER_1"/>
    <property type="match status" value="1"/>
</dbReference>
<keyword evidence="3" id="KW-0813">Transport</keyword>
<evidence type="ECO:0000256" key="5">
    <source>
        <dbReference type="ARBA" id="ARBA00022597"/>
    </source>
</evidence>
<protein>
    <submittedName>
        <fullName evidence="12">D-ribose transporter ATP-binding protein</fullName>
    </submittedName>
    <submittedName>
        <fullName evidence="13">Ribose ABC transport system, ATP-binding protein RbsA</fullName>
    </submittedName>
</protein>
<evidence type="ECO:0000313" key="15">
    <source>
        <dbReference type="Proteomes" id="UP000244180"/>
    </source>
</evidence>
<dbReference type="OrthoDB" id="9771863at2"/>
<evidence type="ECO:0000313" key="12">
    <source>
        <dbReference type="EMBL" id="OAR04479.1"/>
    </source>
</evidence>
<evidence type="ECO:0000256" key="8">
    <source>
        <dbReference type="ARBA" id="ARBA00022840"/>
    </source>
</evidence>
<evidence type="ECO:0000256" key="7">
    <source>
        <dbReference type="ARBA" id="ARBA00022741"/>
    </source>
</evidence>
<dbReference type="PROSITE" id="PS50893">
    <property type="entry name" value="ABC_TRANSPORTER_2"/>
    <property type="match status" value="2"/>
</dbReference>
<dbReference type="GO" id="GO:0005886">
    <property type="term" value="C:plasma membrane"/>
    <property type="evidence" value="ECO:0007669"/>
    <property type="project" value="UniProtKB-SubCell"/>
</dbReference>
<dbReference type="EMBL" id="PEBV01000022">
    <property type="protein sequence ID" value="PTQ52791.1"/>
    <property type="molecule type" value="Genomic_DNA"/>
</dbReference>
<evidence type="ECO:0000313" key="13">
    <source>
        <dbReference type="EMBL" id="PTQ52791.1"/>
    </source>
</evidence>
<evidence type="ECO:0000313" key="14">
    <source>
        <dbReference type="Proteomes" id="UP000243024"/>
    </source>
</evidence>
<accession>A0A132N8G1</accession>
<evidence type="ECO:0000256" key="10">
    <source>
        <dbReference type="ARBA" id="ARBA00023136"/>
    </source>
</evidence>
<dbReference type="PANTHER" id="PTHR43790:SF3">
    <property type="entry name" value="D-ALLOSE IMPORT ATP-BINDING PROTEIN ALSA-RELATED"/>
    <property type="match status" value="1"/>
</dbReference>
<evidence type="ECO:0000256" key="3">
    <source>
        <dbReference type="ARBA" id="ARBA00022448"/>
    </source>
</evidence>
<keyword evidence="7" id="KW-0547">Nucleotide-binding</keyword>
<dbReference type="FunFam" id="3.40.50.300:FF:000127">
    <property type="entry name" value="Ribose import ATP-binding protein RbsA"/>
    <property type="match status" value="1"/>
</dbReference>
<dbReference type="InterPro" id="IPR003439">
    <property type="entry name" value="ABC_transporter-like_ATP-bd"/>
</dbReference>
<comment type="caution">
    <text evidence="12">The sequence shown here is derived from an EMBL/GenBank/DDBJ whole genome shotgun (WGS) entry which is preliminary data.</text>
</comment>
<keyword evidence="14" id="KW-1185">Reference proteome</keyword>
<evidence type="ECO:0000256" key="2">
    <source>
        <dbReference type="ARBA" id="ARBA00004533"/>
    </source>
</evidence>
<dbReference type="GO" id="GO:0005524">
    <property type="term" value="F:ATP binding"/>
    <property type="evidence" value="ECO:0007669"/>
    <property type="project" value="UniProtKB-KW"/>
</dbReference>
<evidence type="ECO:0000256" key="9">
    <source>
        <dbReference type="ARBA" id="ARBA00022967"/>
    </source>
</evidence>
<keyword evidence="6" id="KW-0677">Repeat</keyword>
<evidence type="ECO:0000256" key="4">
    <source>
        <dbReference type="ARBA" id="ARBA00022475"/>
    </source>
</evidence>
<dbReference type="GO" id="GO:0016887">
    <property type="term" value="F:ATP hydrolysis activity"/>
    <property type="evidence" value="ECO:0007669"/>
    <property type="project" value="InterPro"/>
</dbReference>
<dbReference type="Gene3D" id="3.40.50.300">
    <property type="entry name" value="P-loop containing nucleotide triphosphate hydrolases"/>
    <property type="match status" value="2"/>
</dbReference>
<reference evidence="12 14" key="1">
    <citation type="submission" date="2015-09" db="EMBL/GenBank/DDBJ databases">
        <title>Draft genome sequence of Hydrogenibacillus schlegelii DSM 2000.</title>
        <authorList>
            <person name="Hemp J."/>
        </authorList>
    </citation>
    <scope>NUCLEOTIDE SEQUENCE [LARGE SCALE GENOMIC DNA]</scope>
    <source>
        <strain evidence="12 14">MA 48</strain>
    </source>
</reference>
<sequence length="497" mass="55424">MTTPLVEMEGISKSFHGVEVLRDVGFTLYAGEVHALLGENGAGKSTLMKILSGIYRKDRGVIRIRGAIQEIDSPRRAAELGIAVIHQELDLVPTLTVAENIFLGREPRRRRRVGLDRGRMLREAREMLELLGMDLDPALPVERLSMAEQQMVEIARALLRKSEILILDEPTAALTEREIDHLFRVLRRLKQSGTGMVYISHRMEEIFRLSDRITVLRDGRVVATMRTEEATFEALIRQMVGRPLEMRYPKKSVAPGPERLVVEHLSVPGKLHDISFAVRRGEILGVAGLVGAGRSELARALFGLEPVRGGTIRLDGRPIVLRHPRDAIRAGIAFVPEDRKRQGLVLDRSVQDNVLLPTLSRLSRWGWLARGRERAEAETMIARLSIRPPDPARAVRTLSGGNQQKVVVGKWLFQTPKVLMLDEPTRGVDVGAKREMYEIMHALAREGVAILMISSDLPELLGMSDRILVLHEGRVSGRFTRSEATQEAVMIAMAGGA</sequence>
<dbReference type="Pfam" id="PF00005">
    <property type="entry name" value="ABC_tran"/>
    <property type="match status" value="2"/>
</dbReference>
<organism evidence="12 14">
    <name type="scientific">Hydrogenibacillus schlegelii</name>
    <name type="common">Bacillus schlegelii</name>
    <dbReference type="NCBI Taxonomy" id="1484"/>
    <lineage>
        <taxon>Bacteria</taxon>
        <taxon>Bacillati</taxon>
        <taxon>Bacillota</taxon>
        <taxon>Bacilli</taxon>
        <taxon>Bacillales</taxon>
        <taxon>Bacillales Family X. Incertae Sedis</taxon>
        <taxon>Hydrogenibacillus</taxon>
    </lineage>
</organism>
<dbReference type="EMBL" id="JXBB01000015">
    <property type="protein sequence ID" value="OAR04479.1"/>
    <property type="molecule type" value="Genomic_DNA"/>
</dbReference>
<dbReference type="InterPro" id="IPR050107">
    <property type="entry name" value="ABC_carbohydrate_import_ATPase"/>
</dbReference>
<gene>
    <name evidence="13" type="ORF">HSCHL_2677</name>
    <name evidence="12" type="ORF">SA87_01800</name>
</gene>
<dbReference type="GO" id="GO:0015749">
    <property type="term" value="P:monosaccharide transmembrane transport"/>
    <property type="evidence" value="ECO:0007669"/>
    <property type="project" value="UniProtKB-ARBA"/>
</dbReference>
<dbReference type="RefSeq" id="WP_066200585.1">
    <property type="nucleotide sequence ID" value="NZ_CBCSAS010000004.1"/>
</dbReference>
<dbReference type="SMART" id="SM00382">
    <property type="entry name" value="AAA"/>
    <property type="match status" value="2"/>
</dbReference>
<comment type="subcellular location">
    <subcellularLocation>
        <location evidence="2">Cell inner membrane</location>
    </subcellularLocation>
    <subcellularLocation>
        <location evidence="1">Cell membrane</location>
        <topology evidence="1">Peripheral membrane protein</topology>
    </subcellularLocation>
</comment>